<dbReference type="Proteomes" id="UP000235746">
    <property type="component" value="Unassembled WGS sequence"/>
</dbReference>
<proteinExistence type="predicted"/>
<reference evidence="2" key="1">
    <citation type="submission" date="2016-07" db="EMBL/GenBank/DDBJ databases">
        <title>Nontailed viruses are major unrecognized killers of bacteria in the ocean.</title>
        <authorList>
            <person name="Kauffman K."/>
            <person name="Hussain F."/>
            <person name="Yang J."/>
            <person name="Arevalo P."/>
            <person name="Brown J."/>
            <person name="Cutler M."/>
            <person name="Kelly L."/>
            <person name="Polz M.F."/>
        </authorList>
    </citation>
    <scope>NUCLEOTIDE SEQUENCE [LARGE SCALE GENOMIC DNA]</scope>
    <source>
        <strain evidence="2">10N.261.51.B8</strain>
    </source>
</reference>
<sequence length="76" mass="8115">MLSYVAVALNSGGGVVRHDETHEVKNVLLGEFDSPEPAIDTACALFNCQHVLNGVIIKGNHTGGHMVMDTQELAEL</sequence>
<accession>A0A2N7ID97</accession>
<organism evidence="1 2">
    <name type="scientific">Vibrio lentus</name>
    <dbReference type="NCBI Taxonomy" id="136468"/>
    <lineage>
        <taxon>Bacteria</taxon>
        <taxon>Pseudomonadati</taxon>
        <taxon>Pseudomonadota</taxon>
        <taxon>Gammaproteobacteria</taxon>
        <taxon>Vibrionales</taxon>
        <taxon>Vibrionaceae</taxon>
        <taxon>Vibrio</taxon>
    </lineage>
</organism>
<name>A0A2N7ID97_9VIBR</name>
<dbReference type="AlphaFoldDB" id="A0A2N7ID97"/>
<evidence type="ECO:0000313" key="2">
    <source>
        <dbReference type="Proteomes" id="UP000235746"/>
    </source>
</evidence>
<protein>
    <submittedName>
        <fullName evidence="1">Uncharacterized protein</fullName>
    </submittedName>
</protein>
<dbReference type="RefSeq" id="WP_102578660.1">
    <property type="nucleotide sequence ID" value="NZ_MCYL01000024.1"/>
</dbReference>
<evidence type="ECO:0000313" key="1">
    <source>
        <dbReference type="EMBL" id="PML54949.1"/>
    </source>
</evidence>
<gene>
    <name evidence="1" type="ORF">BCT74_06345</name>
</gene>
<comment type="caution">
    <text evidence="1">The sequence shown here is derived from an EMBL/GenBank/DDBJ whole genome shotgun (WGS) entry which is preliminary data.</text>
</comment>
<dbReference type="EMBL" id="MCYL01000024">
    <property type="protein sequence ID" value="PML54949.1"/>
    <property type="molecule type" value="Genomic_DNA"/>
</dbReference>